<dbReference type="PANTHER" id="PTHR31650:SF1">
    <property type="entry name" value="WAX ESTER SYNTHASE_DIACYLGLYCEROL ACYLTRANSFERASE 4-RELATED"/>
    <property type="match status" value="1"/>
</dbReference>
<feature type="region of interest" description="Disordered" evidence="12">
    <location>
        <begin position="236"/>
        <end position="257"/>
    </location>
</feature>
<reference evidence="15 16" key="1">
    <citation type="submission" date="2017-04" db="EMBL/GenBank/DDBJ databases">
        <title>Whole Genome Sequence of 1,4-Dioxane Degrading Bacterium Mycobacterium dioxanotrophicus PH-06.</title>
        <authorList>
            <person name="He Y."/>
        </authorList>
    </citation>
    <scope>NUCLEOTIDE SEQUENCE [LARGE SCALE GENOMIC DNA]</scope>
    <source>
        <strain evidence="15 16">PH-06</strain>
    </source>
</reference>
<evidence type="ECO:0000259" key="14">
    <source>
        <dbReference type="Pfam" id="PF06974"/>
    </source>
</evidence>
<dbReference type="SUPFAM" id="SSF52777">
    <property type="entry name" value="CoA-dependent acyltransferases"/>
    <property type="match status" value="1"/>
</dbReference>
<evidence type="ECO:0000256" key="10">
    <source>
        <dbReference type="ARBA" id="ARBA00048109"/>
    </source>
</evidence>
<evidence type="ECO:0000256" key="2">
    <source>
        <dbReference type="ARBA" id="ARBA00005189"/>
    </source>
</evidence>
<dbReference type="InterPro" id="IPR045034">
    <property type="entry name" value="O-acyltransferase_WSD1-like"/>
</dbReference>
<evidence type="ECO:0000313" key="16">
    <source>
        <dbReference type="Proteomes" id="UP000195331"/>
    </source>
</evidence>
<proteinExistence type="inferred from homology"/>
<dbReference type="Pfam" id="PF03007">
    <property type="entry name" value="WS_DGAT_cat"/>
    <property type="match status" value="1"/>
</dbReference>
<comment type="catalytic activity">
    <reaction evidence="10 11">
        <text>an acyl-CoA + a 1,2-diacyl-sn-glycerol = a triacyl-sn-glycerol + CoA</text>
        <dbReference type="Rhea" id="RHEA:10868"/>
        <dbReference type="ChEBI" id="CHEBI:17815"/>
        <dbReference type="ChEBI" id="CHEBI:57287"/>
        <dbReference type="ChEBI" id="CHEBI:58342"/>
        <dbReference type="ChEBI" id="CHEBI:64615"/>
        <dbReference type="EC" id="2.3.1.20"/>
    </reaction>
</comment>
<dbReference type="RefSeq" id="WP_087073781.1">
    <property type="nucleotide sequence ID" value="NZ_CP020809.1"/>
</dbReference>
<protein>
    <recommendedName>
        <fullName evidence="4 11">Diacylglycerol O-acyltransferase</fullName>
        <ecNumber evidence="4 11">2.3.1.20</ecNumber>
    </recommendedName>
</protein>
<dbReference type="GO" id="GO:0071731">
    <property type="term" value="P:response to nitric oxide"/>
    <property type="evidence" value="ECO:0007669"/>
    <property type="project" value="TreeGrafter"/>
</dbReference>
<dbReference type="GO" id="GO:0051701">
    <property type="term" value="P:biological process involved in interaction with host"/>
    <property type="evidence" value="ECO:0007669"/>
    <property type="project" value="TreeGrafter"/>
</dbReference>
<organism evidence="15 16">
    <name type="scientific">Mycobacterium dioxanotrophicus</name>
    <dbReference type="NCBI Taxonomy" id="482462"/>
    <lineage>
        <taxon>Bacteria</taxon>
        <taxon>Bacillati</taxon>
        <taxon>Actinomycetota</taxon>
        <taxon>Actinomycetes</taxon>
        <taxon>Mycobacteriales</taxon>
        <taxon>Mycobacteriaceae</taxon>
        <taxon>Mycobacterium</taxon>
    </lineage>
</organism>
<accession>A0A1Y0BYE6</accession>
<comment type="pathway">
    <text evidence="1 11">Glycerolipid metabolism; triacylglycerol biosynthesis.</text>
</comment>
<dbReference type="UniPathway" id="UPA00282"/>
<dbReference type="InterPro" id="IPR023213">
    <property type="entry name" value="CAT-like_dom_sf"/>
</dbReference>
<evidence type="ECO:0000256" key="12">
    <source>
        <dbReference type="SAM" id="MobiDB-lite"/>
    </source>
</evidence>
<evidence type="ECO:0000256" key="4">
    <source>
        <dbReference type="ARBA" id="ARBA00013244"/>
    </source>
</evidence>
<dbReference type="AlphaFoldDB" id="A0A1Y0BYE6"/>
<dbReference type="GO" id="GO:0019432">
    <property type="term" value="P:triglyceride biosynthetic process"/>
    <property type="evidence" value="ECO:0007669"/>
    <property type="project" value="UniProtKB-UniPathway"/>
</dbReference>
<dbReference type="OrthoDB" id="9810950at2"/>
<dbReference type="PANTHER" id="PTHR31650">
    <property type="entry name" value="O-ACYLTRANSFERASE (WSD1-LIKE) FAMILY PROTEIN"/>
    <property type="match status" value="1"/>
</dbReference>
<dbReference type="GO" id="GO:0004144">
    <property type="term" value="F:diacylglycerol O-acyltransferase activity"/>
    <property type="evidence" value="ECO:0007669"/>
    <property type="project" value="UniProtKB-EC"/>
</dbReference>
<evidence type="ECO:0000256" key="3">
    <source>
        <dbReference type="ARBA" id="ARBA00009587"/>
    </source>
</evidence>
<evidence type="ECO:0000256" key="7">
    <source>
        <dbReference type="ARBA" id="ARBA00022798"/>
    </source>
</evidence>
<dbReference type="GO" id="GO:0005886">
    <property type="term" value="C:plasma membrane"/>
    <property type="evidence" value="ECO:0007669"/>
    <property type="project" value="TreeGrafter"/>
</dbReference>
<keyword evidence="8 11" id="KW-0443">Lipid metabolism</keyword>
<comment type="pathway">
    <text evidence="2">Lipid metabolism.</text>
</comment>
<evidence type="ECO:0000256" key="11">
    <source>
        <dbReference type="RuleBase" id="RU361241"/>
    </source>
</evidence>
<keyword evidence="16" id="KW-1185">Reference proteome</keyword>
<evidence type="ECO:0000259" key="13">
    <source>
        <dbReference type="Pfam" id="PF03007"/>
    </source>
</evidence>
<sequence length="510" mass="56423">MKQLSGLDATFLYLETPTTFGHVTGLMIFERPNEEFDPYAAVYAKYASLIGELEPLRRRLVEVPLGLDHPYWVDDPNFDLDFHIREIHLARPGMADQLADQVSRIVGRPMDRNRPLWEVYVIDGLHSGRWAMLTKYHHATIDGAAGQLMLNIITDTEPDTTPPGPGPAWQPEELPSTVELLRKTAVNLAGHPVKALRVQTRLVRQLADTAGIDSISSAAAKTGSAIKSLARLGKEDGPKIPLPTSAAPPTPWNKPITGHRRFAMRTTSLENIKRLKNATGGTVNDIVMAICAGGLRQYLLAHDALPDRPLRAMVPVSIRTGDEEDPWTNRVSAIFAELPTDCADPLERVARCREAMLDAKRLLDLMPADQLGDLAQFSAPVLSTSAMRLASRFGLAHRIASLPFNLVISNVPGPRQPLYFAGAQLRHQFPVSIVTEGQGLNITVVSYLDRLDFGFVVDRELVPDVWDLVDMHIDEIGRLFEASGAEWAEEPQPAQPRRGRIRIAQPDEIC</sequence>
<keyword evidence="9 11" id="KW-0012">Acyltransferase</keyword>
<evidence type="ECO:0000256" key="9">
    <source>
        <dbReference type="ARBA" id="ARBA00023315"/>
    </source>
</evidence>
<dbReference type="Proteomes" id="UP000195331">
    <property type="component" value="Chromosome"/>
</dbReference>
<keyword evidence="6 11" id="KW-0808">Transferase</keyword>
<keyword evidence="5 11" id="KW-0444">Lipid biosynthesis</keyword>
<evidence type="ECO:0000256" key="6">
    <source>
        <dbReference type="ARBA" id="ARBA00022679"/>
    </source>
</evidence>
<evidence type="ECO:0000313" key="15">
    <source>
        <dbReference type="EMBL" id="ART67971.1"/>
    </source>
</evidence>
<dbReference type="InterPro" id="IPR004255">
    <property type="entry name" value="O-acyltransferase_WSD1_N"/>
</dbReference>
<feature type="domain" description="O-acyltransferase WSD1-like N-terminal" evidence="13">
    <location>
        <begin position="4"/>
        <end position="287"/>
    </location>
</feature>
<evidence type="ECO:0000256" key="1">
    <source>
        <dbReference type="ARBA" id="ARBA00004771"/>
    </source>
</evidence>
<dbReference type="Pfam" id="PF06974">
    <property type="entry name" value="WS_DGAT_C"/>
    <property type="match status" value="1"/>
</dbReference>
<dbReference type="Gene3D" id="3.30.559.10">
    <property type="entry name" value="Chloramphenicol acetyltransferase-like domain"/>
    <property type="match status" value="1"/>
</dbReference>
<comment type="similarity">
    <text evidence="3 11">Belongs to the long-chain O-acyltransferase family.</text>
</comment>
<evidence type="ECO:0000256" key="8">
    <source>
        <dbReference type="ARBA" id="ARBA00023098"/>
    </source>
</evidence>
<dbReference type="InterPro" id="IPR009721">
    <property type="entry name" value="O-acyltransferase_WSD1_C"/>
</dbReference>
<dbReference type="GO" id="GO:0006071">
    <property type="term" value="P:glycerol metabolic process"/>
    <property type="evidence" value="ECO:0007669"/>
    <property type="project" value="UniProtKB-KW"/>
</dbReference>
<keyword evidence="7 11" id="KW-0319">Glycerol metabolism</keyword>
<feature type="domain" description="O-acyltransferase WSD1 C-terminal" evidence="14">
    <location>
        <begin position="327"/>
        <end position="475"/>
    </location>
</feature>
<evidence type="ECO:0000256" key="5">
    <source>
        <dbReference type="ARBA" id="ARBA00022516"/>
    </source>
</evidence>
<gene>
    <name evidence="15" type="ORF">BTO20_04630</name>
</gene>
<dbReference type="NCBIfam" id="TIGR02946">
    <property type="entry name" value="acyl_WS_DGAT"/>
    <property type="match status" value="1"/>
</dbReference>
<dbReference type="KEGG" id="mdx:BTO20_04630"/>
<dbReference type="EMBL" id="CP020809">
    <property type="protein sequence ID" value="ART67971.1"/>
    <property type="molecule type" value="Genomic_DNA"/>
</dbReference>
<dbReference type="GO" id="GO:0001666">
    <property type="term" value="P:response to hypoxia"/>
    <property type="evidence" value="ECO:0007669"/>
    <property type="project" value="TreeGrafter"/>
</dbReference>
<dbReference type="InterPro" id="IPR014292">
    <property type="entry name" value="Acyl_transf_WS/DGAT"/>
</dbReference>
<name>A0A1Y0BYE6_9MYCO</name>
<dbReference type="EC" id="2.3.1.20" evidence="4 11"/>